<feature type="transmembrane region" description="Helical" evidence="1">
    <location>
        <begin position="16"/>
        <end position="35"/>
    </location>
</feature>
<accession>A0A2A8D4M1</accession>
<gene>
    <name evidence="2" type="ORF">CRM92_07350</name>
</gene>
<keyword evidence="1" id="KW-0472">Membrane</keyword>
<name>A0A2A8D4M1_9MICC</name>
<organism evidence="2 3">
    <name type="scientific">Rothia dentocariosa</name>
    <dbReference type="NCBI Taxonomy" id="2047"/>
    <lineage>
        <taxon>Bacteria</taxon>
        <taxon>Bacillati</taxon>
        <taxon>Actinomycetota</taxon>
        <taxon>Actinomycetes</taxon>
        <taxon>Micrococcales</taxon>
        <taxon>Micrococcaceae</taxon>
        <taxon>Rothia</taxon>
    </lineage>
</organism>
<dbReference type="Proteomes" id="UP000219947">
    <property type="component" value="Unassembled WGS sequence"/>
</dbReference>
<reference evidence="2" key="1">
    <citation type="submission" date="2017-10" db="EMBL/GenBank/DDBJ databases">
        <title>Kefir isolates.</title>
        <authorList>
            <person name="Kim Y."/>
            <person name="Blasche S."/>
        </authorList>
    </citation>
    <scope>NUCLEOTIDE SEQUENCE [LARGE SCALE GENOMIC DNA]</scope>
    <source>
        <strain evidence="2">OG2-2</strain>
    </source>
</reference>
<proteinExistence type="predicted"/>
<dbReference type="EMBL" id="PDEV01000003">
    <property type="protein sequence ID" value="PEN15906.1"/>
    <property type="molecule type" value="Genomic_DNA"/>
</dbReference>
<evidence type="ECO:0000313" key="2">
    <source>
        <dbReference type="EMBL" id="PEN15906.1"/>
    </source>
</evidence>
<evidence type="ECO:0000256" key="1">
    <source>
        <dbReference type="SAM" id="Phobius"/>
    </source>
</evidence>
<evidence type="ECO:0000313" key="3">
    <source>
        <dbReference type="Proteomes" id="UP000219947"/>
    </source>
</evidence>
<keyword evidence="1" id="KW-1133">Transmembrane helix</keyword>
<keyword evidence="1" id="KW-0812">Transmembrane</keyword>
<protein>
    <submittedName>
        <fullName evidence="2">Uncharacterized protein</fullName>
    </submittedName>
</protein>
<keyword evidence="3" id="KW-1185">Reference proteome</keyword>
<comment type="caution">
    <text evidence="2">The sequence shown here is derived from an EMBL/GenBank/DDBJ whole genome shotgun (WGS) entry which is preliminary data.</text>
</comment>
<sequence>MIKLLKSNLSWFRQKYIIVLVPLGFLLFFGIYFGVSAHNKNNPIIKECTVTKTEVKRHDSVSANSPETTYSLYIDSSNCPQMVWSDIGEKDANYYHNLLKEGKSYKFGLPRIVLFPGTENSIVRIYGNGS</sequence>
<dbReference type="AlphaFoldDB" id="A0A2A8D4M1"/>